<organism evidence="1 2">
    <name type="scientific">Pseudomonas phage Phabio</name>
    <dbReference type="NCBI Taxonomy" id="2006668"/>
    <lineage>
        <taxon>Viruses</taxon>
        <taxon>Duplodnaviria</taxon>
        <taxon>Heunggongvirae</taxon>
        <taxon>Uroviricota</taxon>
        <taxon>Caudoviricetes</taxon>
        <taxon>Chimalliviridae</taxon>
        <taxon>Phabiovirus</taxon>
        <taxon>Phabiovirus phabio</taxon>
    </lineage>
</organism>
<accession>A0A1Y0SWJ0</accession>
<keyword evidence="2" id="KW-1185">Reference proteome</keyword>
<reference evidence="1 2" key="1">
    <citation type="submission" date="2017-05" db="EMBL/GenBank/DDBJ databases">
        <authorList>
            <person name="Song R."/>
            <person name="Chenine A.L."/>
            <person name="Ruprecht R.M."/>
        </authorList>
    </citation>
    <scope>NUCLEOTIDE SEQUENCE [LARGE SCALE GENOMIC DNA]</scope>
</reference>
<evidence type="ECO:0000313" key="1">
    <source>
        <dbReference type="EMBL" id="ARV76855.1"/>
    </source>
</evidence>
<protein>
    <submittedName>
        <fullName evidence="1">Uncharacterized protein</fullName>
    </submittedName>
</protein>
<sequence>MILEVGAAGIIEIPFNRTRYEYHQYGLWGPHGVKKGDEVLDTNGNRVPLGSELHERYEEDRYELSCFGLRKKLIRSKGDLKLNYANRAILKPVVKDMLDPYALSEDKNDKPKPIVIESIFEIHKRDVFEHDEFGKSTGKILAHRGTQVFNQYGAPVYKTDTLYVRHLFDVTVHGTDGSFTHKEGDLFINGKGRAQEKPPSLSNNPLPKVEFNGMRDGGPAMVSLQTHQDALRESRTVKNIARNLKHYKDRELLKLLDKVNSEVRKRGLVMQAGYQPVTEGEWTEPKNPPRGR</sequence>
<name>A0A1Y0SWJ0_9CAUD</name>
<proteinExistence type="predicted"/>
<evidence type="ECO:0000313" key="2">
    <source>
        <dbReference type="Proteomes" id="UP000225448"/>
    </source>
</evidence>
<gene>
    <name evidence="1" type="ORF">PHABIO_224</name>
</gene>
<dbReference type="Proteomes" id="UP000225448">
    <property type="component" value="Segment"/>
</dbReference>
<dbReference type="EMBL" id="MF042360">
    <property type="protein sequence ID" value="ARV76855.1"/>
    <property type="molecule type" value="Genomic_DNA"/>
</dbReference>